<dbReference type="PANTHER" id="PTHR44013">
    <property type="entry name" value="ZINC-TYPE ALCOHOL DEHYDROGENASE-LIKE PROTEIN C16A3.02C"/>
    <property type="match status" value="1"/>
</dbReference>
<dbReference type="InterPro" id="IPR011032">
    <property type="entry name" value="GroES-like_sf"/>
</dbReference>
<dbReference type="GO" id="GO:0008270">
    <property type="term" value="F:zinc ion binding"/>
    <property type="evidence" value="ECO:0007669"/>
    <property type="project" value="InterPro"/>
</dbReference>
<dbReference type="Gene3D" id="3.90.180.10">
    <property type="entry name" value="Medium-chain alcohol dehydrogenases, catalytic domain"/>
    <property type="match status" value="1"/>
</dbReference>
<dbReference type="STRING" id="211114.SAMN04489726_1997"/>
<dbReference type="EMBL" id="LT629701">
    <property type="protein sequence ID" value="SDM51194.1"/>
    <property type="molecule type" value="Genomic_DNA"/>
</dbReference>
<dbReference type="SUPFAM" id="SSF50129">
    <property type="entry name" value="GroES-like"/>
    <property type="match status" value="1"/>
</dbReference>
<keyword evidence="3" id="KW-1185">Reference proteome</keyword>
<name>A0A1G9TUV0_ALLAB</name>
<evidence type="ECO:0000259" key="1">
    <source>
        <dbReference type="SMART" id="SM00829"/>
    </source>
</evidence>
<dbReference type="PROSITE" id="PS01162">
    <property type="entry name" value="QOR_ZETA_CRYSTAL"/>
    <property type="match status" value="1"/>
</dbReference>
<dbReference type="Proteomes" id="UP000183376">
    <property type="component" value="Chromosome I"/>
</dbReference>
<dbReference type="InterPro" id="IPR002364">
    <property type="entry name" value="Quin_OxRdtase/zeta-crystal_CS"/>
</dbReference>
<gene>
    <name evidence="2" type="ORF">SAMN04489726_1997</name>
</gene>
<dbReference type="InterPro" id="IPR052733">
    <property type="entry name" value="Chloroplast_QOR"/>
</dbReference>
<feature type="domain" description="Enoyl reductase (ER)" evidence="1">
    <location>
        <begin position="16"/>
        <end position="285"/>
    </location>
</feature>
<evidence type="ECO:0000313" key="3">
    <source>
        <dbReference type="Proteomes" id="UP000183376"/>
    </source>
</evidence>
<dbReference type="InterPro" id="IPR013154">
    <property type="entry name" value="ADH-like_N"/>
</dbReference>
<protein>
    <submittedName>
        <fullName evidence="2">NADPH:quinone reductase</fullName>
    </submittedName>
</protein>
<dbReference type="GO" id="GO:0016491">
    <property type="term" value="F:oxidoreductase activity"/>
    <property type="evidence" value="ECO:0007669"/>
    <property type="project" value="InterPro"/>
</dbReference>
<evidence type="ECO:0000313" key="2">
    <source>
        <dbReference type="EMBL" id="SDM51194.1"/>
    </source>
</evidence>
<accession>A0A1G9TUV0</accession>
<dbReference type="SMART" id="SM00829">
    <property type="entry name" value="PKS_ER"/>
    <property type="match status" value="1"/>
</dbReference>
<dbReference type="SUPFAM" id="SSF51735">
    <property type="entry name" value="NAD(P)-binding Rossmann-fold domains"/>
    <property type="match status" value="1"/>
</dbReference>
<dbReference type="AlphaFoldDB" id="A0A1G9TUV0"/>
<proteinExistence type="predicted"/>
<dbReference type="Pfam" id="PF13602">
    <property type="entry name" value="ADH_zinc_N_2"/>
    <property type="match status" value="1"/>
</dbReference>
<dbReference type="CDD" id="cd05289">
    <property type="entry name" value="MDR_like_2"/>
    <property type="match status" value="1"/>
</dbReference>
<dbReference type="InterPro" id="IPR020843">
    <property type="entry name" value="ER"/>
</dbReference>
<dbReference type="PANTHER" id="PTHR44013:SF1">
    <property type="entry name" value="ZINC-TYPE ALCOHOL DEHYDROGENASE-LIKE PROTEIN C16A3.02C"/>
    <property type="match status" value="1"/>
</dbReference>
<reference evidence="2 3" key="1">
    <citation type="submission" date="2016-10" db="EMBL/GenBank/DDBJ databases">
        <authorList>
            <person name="de Groot N.N."/>
        </authorList>
    </citation>
    <scope>NUCLEOTIDE SEQUENCE [LARGE SCALE GENOMIC DNA]</scope>
    <source>
        <strain evidence="2 3">DSM 44149</strain>
    </source>
</reference>
<organism evidence="2 3">
    <name type="scientific">Allokutzneria albata</name>
    <name type="common">Kibdelosporangium albatum</name>
    <dbReference type="NCBI Taxonomy" id="211114"/>
    <lineage>
        <taxon>Bacteria</taxon>
        <taxon>Bacillati</taxon>
        <taxon>Actinomycetota</taxon>
        <taxon>Actinomycetes</taxon>
        <taxon>Pseudonocardiales</taxon>
        <taxon>Pseudonocardiaceae</taxon>
        <taxon>Allokutzneria</taxon>
    </lineage>
</organism>
<dbReference type="eggNOG" id="COG0604">
    <property type="taxonomic scope" value="Bacteria"/>
</dbReference>
<dbReference type="Gene3D" id="3.40.50.720">
    <property type="entry name" value="NAD(P)-binding Rossmann-like Domain"/>
    <property type="match status" value="1"/>
</dbReference>
<dbReference type="InterPro" id="IPR036291">
    <property type="entry name" value="NAD(P)-bd_dom_sf"/>
</dbReference>
<dbReference type="Pfam" id="PF08240">
    <property type="entry name" value="ADH_N"/>
    <property type="match status" value="1"/>
</dbReference>
<sequence length="291" mass="29949">MPSVHLMQSARIHRHGDPSVIRVDDVPVPVPGSGEVLIRVEANSFNPTETALRSGFLAELFPVELPYALGWDVAGTVDGDPVIGWLDGGAASEFAVAPADRLVAAPTTIPLAEAAALPLAGLTAWQTVEDITAGERVLVNGAGGGIGGFAVQLAKHAGAHVIATASARSAEAVRGYGADEIIDYRTTPLDAAGPVDVVINLVPVASETLFPLLDKGGRVISATTPVPADGRHVLARNDPAQLAELVRLVDQGVLRVGVTGSHPLTGLAEVHRASEAGLVHGKVVIRPASPR</sequence>